<dbReference type="SFLD" id="SFLDF00027">
    <property type="entry name" value="p-type_atpase"/>
    <property type="match status" value="1"/>
</dbReference>
<feature type="transmembrane region" description="Helical" evidence="10">
    <location>
        <begin position="356"/>
        <end position="383"/>
    </location>
</feature>
<keyword evidence="8 10" id="KW-1133">Transmembrane helix</keyword>
<comment type="caution">
    <text evidence="13">The sequence shown here is derived from an EMBL/GenBank/DDBJ whole genome shotgun (WGS) entry which is preliminary data.</text>
</comment>
<evidence type="ECO:0000256" key="1">
    <source>
        <dbReference type="ARBA" id="ARBA00004127"/>
    </source>
</evidence>
<dbReference type="InterPro" id="IPR023298">
    <property type="entry name" value="ATPase_P-typ_TM_dom_sf"/>
</dbReference>
<dbReference type="InterPro" id="IPR001757">
    <property type="entry name" value="P_typ_ATPase"/>
</dbReference>
<dbReference type="InterPro" id="IPR036412">
    <property type="entry name" value="HAD-like_sf"/>
</dbReference>
<dbReference type="NCBIfam" id="TIGR01511">
    <property type="entry name" value="ATPase-IB1_Cu"/>
    <property type="match status" value="1"/>
</dbReference>
<sequence length="713" mass="77175">MKNSHSHHQEHNHHQPAKSQAKSKAGKVEEQLEEKTLHAHREAMPHGEGTPPPHREHVGHDGHGGHDHHRMMIDDFKKRFWISLVLSVPVIVLSPMVQHILGYALDVPYSMYIAFVLSSIIFFYGGWPFLTGLAEEVKKGAPGMMTLIGVAITVAYGYSTAVTFGLEGMDFFWELATLIVVMLLGHWIEMKSVLGASKALELLVSMMPAEAQVLRDGQTVTVKVEELRQGDVIVVKPGEKVPADGTVVQGESYLNESMLTGESKPVQKVKDDQVIGGSINGNGSLQVRVESTGKDSYLNKVINLVQEAQKTKSETQRLADKAAKWLAYLALTAGFGTFAAWLMAGAELDFALERMVTVMVISCPHALGLAIPLVVAISTAVSAKNGLLIRNRTAFENSRNITTIIFDKTGTLTQGSHAVAQVVVFQQAFNEQELLRLAAGVEQHSEHYISQGILKKAKAEGITVPASDSFNYLPGKGLEGLVEGRDVKVVGPNYIKEFNVQVPQSQAEEGVETVVYVLVDRKVAGYITLRDQIRPESAGAIRVLKANGIKNLLLTGDNERVAQSVSDKLGMDGYLANVLPHQKQEKVKELQQQGEFVAMTGDGVNDAPALAQADVGIAVGSGTDVAAETADIILVNSNPQDIASLILFGKATYRKMIQNLIWATGYNIIALPLAAGVLYNQGIMVSPAVGAALMSLSTVIVAVNAQLLRRQIK</sequence>
<evidence type="ECO:0000256" key="4">
    <source>
        <dbReference type="ARBA" id="ARBA00022723"/>
    </source>
</evidence>
<dbReference type="SUPFAM" id="SSF81665">
    <property type="entry name" value="Calcium ATPase, transmembrane domain M"/>
    <property type="match status" value="1"/>
</dbReference>
<dbReference type="SFLD" id="SFLDS00003">
    <property type="entry name" value="Haloacid_Dehalogenase"/>
    <property type="match status" value="1"/>
</dbReference>
<feature type="transmembrane region" description="Helical" evidence="10">
    <location>
        <begin position="325"/>
        <end position="344"/>
    </location>
</feature>
<feature type="compositionally biased region" description="Basic and acidic residues" evidence="11">
    <location>
        <begin position="26"/>
        <end position="45"/>
    </location>
</feature>
<evidence type="ECO:0000313" key="14">
    <source>
        <dbReference type="Proteomes" id="UP001597369"/>
    </source>
</evidence>
<dbReference type="SUPFAM" id="SSF56784">
    <property type="entry name" value="HAD-like"/>
    <property type="match status" value="1"/>
</dbReference>
<feature type="transmembrane region" description="Helical" evidence="10">
    <location>
        <begin position="142"/>
        <end position="159"/>
    </location>
</feature>
<evidence type="ECO:0000256" key="9">
    <source>
        <dbReference type="ARBA" id="ARBA00023136"/>
    </source>
</evidence>
<dbReference type="PROSITE" id="PS00154">
    <property type="entry name" value="ATPASE_E1_E2"/>
    <property type="match status" value="1"/>
</dbReference>
<dbReference type="InterPro" id="IPR008250">
    <property type="entry name" value="ATPase_P-typ_transduc_dom_A_sf"/>
</dbReference>
<protein>
    <submittedName>
        <fullName evidence="13">Copper-translocating P-type ATPase</fullName>
        <ecNumber evidence="13">3.6.3.-</ecNumber>
    </submittedName>
</protein>
<keyword evidence="13" id="KW-0378">Hydrolase</keyword>
<dbReference type="GO" id="GO:0016787">
    <property type="term" value="F:hydrolase activity"/>
    <property type="evidence" value="ECO:0007669"/>
    <property type="project" value="UniProtKB-KW"/>
</dbReference>
<evidence type="ECO:0000259" key="12">
    <source>
        <dbReference type="Pfam" id="PF00122"/>
    </source>
</evidence>
<dbReference type="SUPFAM" id="SSF81653">
    <property type="entry name" value="Calcium ATPase, transduction domain A"/>
    <property type="match status" value="1"/>
</dbReference>
<dbReference type="Proteomes" id="UP001597369">
    <property type="component" value="Unassembled WGS sequence"/>
</dbReference>
<dbReference type="InterPro" id="IPR023214">
    <property type="entry name" value="HAD_sf"/>
</dbReference>
<feature type="transmembrane region" description="Helical" evidence="10">
    <location>
        <begin position="109"/>
        <end position="130"/>
    </location>
</feature>
<evidence type="ECO:0000256" key="3">
    <source>
        <dbReference type="ARBA" id="ARBA00022692"/>
    </source>
</evidence>
<dbReference type="PANTHER" id="PTHR43520:SF8">
    <property type="entry name" value="P-TYPE CU(+) TRANSPORTER"/>
    <property type="match status" value="1"/>
</dbReference>
<feature type="transmembrane region" description="Helical" evidence="10">
    <location>
        <begin position="660"/>
        <end position="679"/>
    </location>
</feature>
<keyword evidence="9 10" id="KW-0472">Membrane</keyword>
<dbReference type="Gene3D" id="3.40.1110.10">
    <property type="entry name" value="Calcium-transporting ATPase, cytoplasmic domain N"/>
    <property type="match status" value="1"/>
</dbReference>
<dbReference type="SFLD" id="SFLDG00002">
    <property type="entry name" value="C1.7:_P-type_atpase_like"/>
    <property type="match status" value="1"/>
</dbReference>
<dbReference type="Pfam" id="PF00122">
    <property type="entry name" value="E1-E2_ATPase"/>
    <property type="match status" value="1"/>
</dbReference>
<keyword evidence="10" id="KW-1003">Cell membrane</keyword>
<feature type="transmembrane region" description="Helical" evidence="10">
    <location>
        <begin position="171"/>
        <end position="188"/>
    </location>
</feature>
<dbReference type="Pfam" id="PF00702">
    <property type="entry name" value="Hydrolase"/>
    <property type="match status" value="1"/>
</dbReference>
<keyword evidence="3 10" id="KW-0812">Transmembrane</keyword>
<proteinExistence type="inferred from homology"/>
<dbReference type="PRINTS" id="PR00120">
    <property type="entry name" value="HATPASE"/>
</dbReference>
<dbReference type="InterPro" id="IPR018303">
    <property type="entry name" value="ATPase_P-typ_P_site"/>
</dbReference>
<evidence type="ECO:0000313" key="13">
    <source>
        <dbReference type="EMBL" id="MFD2069480.1"/>
    </source>
</evidence>
<evidence type="ECO:0000256" key="10">
    <source>
        <dbReference type="RuleBase" id="RU362081"/>
    </source>
</evidence>
<dbReference type="Gene3D" id="2.70.150.10">
    <property type="entry name" value="Calcium-transporting ATPase, cytoplasmic transduction domain A"/>
    <property type="match status" value="1"/>
</dbReference>
<keyword evidence="4 10" id="KW-0479">Metal-binding</keyword>
<dbReference type="NCBIfam" id="TIGR01494">
    <property type="entry name" value="ATPase_P-type"/>
    <property type="match status" value="1"/>
</dbReference>
<dbReference type="EMBL" id="JBHUHV010000063">
    <property type="protein sequence ID" value="MFD2069480.1"/>
    <property type="molecule type" value="Genomic_DNA"/>
</dbReference>
<feature type="transmembrane region" description="Helical" evidence="10">
    <location>
        <begin position="80"/>
        <end position="97"/>
    </location>
</feature>
<dbReference type="RefSeq" id="WP_377470797.1">
    <property type="nucleotide sequence ID" value="NZ_JAJJWI010000040.1"/>
</dbReference>
<gene>
    <name evidence="13" type="ORF">ACFSKU_21540</name>
</gene>
<dbReference type="InterPro" id="IPR059000">
    <property type="entry name" value="ATPase_P-type_domA"/>
</dbReference>
<dbReference type="PRINTS" id="PR00119">
    <property type="entry name" value="CATATPASE"/>
</dbReference>
<keyword evidence="7" id="KW-1278">Translocase</keyword>
<dbReference type="PANTHER" id="PTHR43520">
    <property type="entry name" value="ATP7, ISOFORM B"/>
    <property type="match status" value="1"/>
</dbReference>
<keyword evidence="5 10" id="KW-0547">Nucleotide-binding</keyword>
<evidence type="ECO:0000256" key="7">
    <source>
        <dbReference type="ARBA" id="ARBA00022967"/>
    </source>
</evidence>
<keyword evidence="6 10" id="KW-0067">ATP-binding</keyword>
<dbReference type="InterPro" id="IPR023299">
    <property type="entry name" value="ATPase_P-typ_cyto_dom_N"/>
</dbReference>
<feature type="domain" description="P-type ATPase A" evidence="12">
    <location>
        <begin position="206"/>
        <end position="306"/>
    </location>
</feature>
<comment type="similarity">
    <text evidence="2 10">Belongs to the cation transport ATPase (P-type) (TC 3.A.3) family. Type IB subfamily.</text>
</comment>
<reference evidence="14" key="1">
    <citation type="journal article" date="2019" name="Int. J. Syst. Evol. Microbiol.">
        <title>The Global Catalogue of Microorganisms (GCM) 10K type strain sequencing project: providing services to taxonomists for standard genome sequencing and annotation.</title>
        <authorList>
            <consortium name="The Broad Institute Genomics Platform"/>
            <consortium name="The Broad Institute Genome Sequencing Center for Infectious Disease"/>
            <person name="Wu L."/>
            <person name="Ma J."/>
        </authorList>
    </citation>
    <scope>NUCLEOTIDE SEQUENCE [LARGE SCALE GENOMIC DNA]</scope>
    <source>
        <strain evidence="14">JCM 16545</strain>
    </source>
</reference>
<feature type="transmembrane region" description="Helical" evidence="10">
    <location>
        <begin position="685"/>
        <end position="708"/>
    </location>
</feature>
<dbReference type="InterPro" id="IPR044492">
    <property type="entry name" value="P_typ_ATPase_HD_dom"/>
</dbReference>
<dbReference type="InterPro" id="IPR027256">
    <property type="entry name" value="P-typ_ATPase_IB"/>
</dbReference>
<name>A0ABW4X613_9BACT</name>
<dbReference type="NCBIfam" id="TIGR01525">
    <property type="entry name" value="ATPase-IB_hvy"/>
    <property type="match status" value="1"/>
</dbReference>
<evidence type="ECO:0000256" key="8">
    <source>
        <dbReference type="ARBA" id="ARBA00022989"/>
    </source>
</evidence>
<evidence type="ECO:0000256" key="6">
    <source>
        <dbReference type="ARBA" id="ARBA00022840"/>
    </source>
</evidence>
<evidence type="ECO:0000256" key="2">
    <source>
        <dbReference type="ARBA" id="ARBA00006024"/>
    </source>
</evidence>
<dbReference type="Gene3D" id="3.40.50.1000">
    <property type="entry name" value="HAD superfamily/HAD-like"/>
    <property type="match status" value="1"/>
</dbReference>
<organism evidence="13 14">
    <name type="scientific">Pontibacter silvestris</name>
    <dbReference type="NCBI Taxonomy" id="2305183"/>
    <lineage>
        <taxon>Bacteria</taxon>
        <taxon>Pseudomonadati</taxon>
        <taxon>Bacteroidota</taxon>
        <taxon>Cytophagia</taxon>
        <taxon>Cytophagales</taxon>
        <taxon>Hymenobacteraceae</taxon>
        <taxon>Pontibacter</taxon>
    </lineage>
</organism>
<comment type="subcellular location">
    <subcellularLocation>
        <location evidence="10">Cell membrane</location>
    </subcellularLocation>
    <subcellularLocation>
        <location evidence="1">Endomembrane system</location>
        <topology evidence="1">Multi-pass membrane protein</topology>
    </subcellularLocation>
</comment>
<keyword evidence="14" id="KW-1185">Reference proteome</keyword>
<accession>A0ABW4X613</accession>
<dbReference type="EC" id="3.6.3.-" evidence="13"/>
<feature type="compositionally biased region" description="Basic and acidic residues" evidence="11">
    <location>
        <begin position="53"/>
        <end position="66"/>
    </location>
</feature>
<evidence type="ECO:0000256" key="5">
    <source>
        <dbReference type="ARBA" id="ARBA00022741"/>
    </source>
</evidence>
<feature type="region of interest" description="Disordered" evidence="11">
    <location>
        <begin position="1"/>
        <end position="66"/>
    </location>
</feature>
<evidence type="ECO:0000256" key="11">
    <source>
        <dbReference type="SAM" id="MobiDB-lite"/>
    </source>
</evidence>